<gene>
    <name evidence="1" type="ORF">OKA104_LOCUS52736</name>
</gene>
<evidence type="ECO:0000313" key="2">
    <source>
        <dbReference type="Proteomes" id="UP000663881"/>
    </source>
</evidence>
<organism evidence="1 2">
    <name type="scientific">Adineta steineri</name>
    <dbReference type="NCBI Taxonomy" id="433720"/>
    <lineage>
        <taxon>Eukaryota</taxon>
        <taxon>Metazoa</taxon>
        <taxon>Spiralia</taxon>
        <taxon>Gnathifera</taxon>
        <taxon>Rotifera</taxon>
        <taxon>Eurotatoria</taxon>
        <taxon>Bdelloidea</taxon>
        <taxon>Adinetida</taxon>
        <taxon>Adinetidae</taxon>
        <taxon>Adineta</taxon>
    </lineage>
</organism>
<sequence length="61" mass="6968">MLITLIMSSGNAIYAYNHVDPVTTIIAFCKIRYYVIQSTSMMYRWSLTAACFDRYALSSSN</sequence>
<reference evidence="1" key="1">
    <citation type="submission" date="2021-02" db="EMBL/GenBank/DDBJ databases">
        <authorList>
            <person name="Nowell W R."/>
        </authorList>
    </citation>
    <scope>NUCLEOTIDE SEQUENCE</scope>
</reference>
<comment type="caution">
    <text evidence="1">The sequence shown here is derived from an EMBL/GenBank/DDBJ whole genome shotgun (WGS) entry which is preliminary data.</text>
</comment>
<dbReference type="Proteomes" id="UP000663881">
    <property type="component" value="Unassembled WGS sequence"/>
</dbReference>
<protein>
    <submittedName>
        <fullName evidence="1">Uncharacterized protein</fullName>
    </submittedName>
</protein>
<name>A0A820QUM3_9BILA</name>
<evidence type="ECO:0000313" key="1">
    <source>
        <dbReference type="EMBL" id="CAF4424794.1"/>
    </source>
</evidence>
<dbReference type="EMBL" id="CAJOAY010031290">
    <property type="protein sequence ID" value="CAF4424794.1"/>
    <property type="molecule type" value="Genomic_DNA"/>
</dbReference>
<dbReference type="AlphaFoldDB" id="A0A820QUM3"/>
<feature type="non-terminal residue" evidence="1">
    <location>
        <position position="61"/>
    </location>
</feature>
<accession>A0A820QUM3</accession>
<proteinExistence type="predicted"/>